<gene>
    <name evidence="2" type="ORF">V5O48_008465</name>
</gene>
<feature type="region of interest" description="Disordered" evidence="1">
    <location>
        <begin position="55"/>
        <end position="136"/>
    </location>
</feature>
<accession>A0ABR3FE54</accession>
<comment type="caution">
    <text evidence="2">The sequence shown here is derived from an EMBL/GenBank/DDBJ whole genome shotgun (WGS) entry which is preliminary data.</text>
</comment>
<proteinExistence type="predicted"/>
<feature type="compositionally biased region" description="Polar residues" evidence="1">
    <location>
        <begin position="16"/>
        <end position="43"/>
    </location>
</feature>
<evidence type="ECO:0000313" key="2">
    <source>
        <dbReference type="EMBL" id="KAL0573488.1"/>
    </source>
</evidence>
<feature type="compositionally biased region" description="Basic and acidic residues" evidence="1">
    <location>
        <begin position="117"/>
        <end position="126"/>
    </location>
</feature>
<feature type="region of interest" description="Disordered" evidence="1">
    <location>
        <begin position="1"/>
        <end position="43"/>
    </location>
</feature>
<feature type="compositionally biased region" description="Basic and acidic residues" evidence="1">
    <location>
        <begin position="82"/>
        <end position="107"/>
    </location>
</feature>
<protein>
    <submittedName>
        <fullName evidence="2">Uncharacterized protein</fullName>
    </submittedName>
</protein>
<sequence>MDPDSGRKGGNWASGAFNQDFPQRSAASYRPSSRQDYQNSSPRIVSQWLSDNILFGPVDPTPAPPDNVLDDWPTTNPQSDPPPHDDRMNDIPRARDTNYDPTRDFRARGHPYPRSGTGDENHDSNTHNHGNFSQTYNGSRVYKNRKVDGASHSNAVVHVHIHENGRKLLMYDHKARFIAKFFRSRIILTRQYLFYIDFTS</sequence>
<evidence type="ECO:0000256" key="1">
    <source>
        <dbReference type="SAM" id="MobiDB-lite"/>
    </source>
</evidence>
<organism evidence="2 3">
    <name type="scientific">Marasmius crinis-equi</name>
    <dbReference type="NCBI Taxonomy" id="585013"/>
    <lineage>
        <taxon>Eukaryota</taxon>
        <taxon>Fungi</taxon>
        <taxon>Dikarya</taxon>
        <taxon>Basidiomycota</taxon>
        <taxon>Agaricomycotina</taxon>
        <taxon>Agaricomycetes</taxon>
        <taxon>Agaricomycetidae</taxon>
        <taxon>Agaricales</taxon>
        <taxon>Marasmiineae</taxon>
        <taxon>Marasmiaceae</taxon>
        <taxon>Marasmius</taxon>
    </lineage>
</organism>
<feature type="compositionally biased region" description="Polar residues" evidence="1">
    <location>
        <begin position="127"/>
        <end position="136"/>
    </location>
</feature>
<reference evidence="2 3" key="1">
    <citation type="submission" date="2024-02" db="EMBL/GenBank/DDBJ databases">
        <title>A draft genome for the cacao thread blight pathogen Marasmius crinis-equi.</title>
        <authorList>
            <person name="Cohen S.P."/>
            <person name="Baruah I.K."/>
            <person name="Amoako-Attah I."/>
            <person name="Bukari Y."/>
            <person name="Meinhardt L.W."/>
            <person name="Bailey B.A."/>
        </authorList>
    </citation>
    <scope>NUCLEOTIDE SEQUENCE [LARGE SCALE GENOMIC DNA]</scope>
    <source>
        <strain evidence="2 3">GH-76</strain>
    </source>
</reference>
<evidence type="ECO:0000313" key="3">
    <source>
        <dbReference type="Proteomes" id="UP001465976"/>
    </source>
</evidence>
<keyword evidence="3" id="KW-1185">Reference proteome</keyword>
<dbReference type="EMBL" id="JBAHYK010000499">
    <property type="protein sequence ID" value="KAL0573488.1"/>
    <property type="molecule type" value="Genomic_DNA"/>
</dbReference>
<name>A0ABR3FE54_9AGAR</name>
<dbReference type="Proteomes" id="UP001465976">
    <property type="component" value="Unassembled WGS sequence"/>
</dbReference>